<dbReference type="SUPFAM" id="SSF56935">
    <property type="entry name" value="Porins"/>
    <property type="match status" value="1"/>
</dbReference>
<dbReference type="RefSeq" id="WP_166588386.1">
    <property type="nucleotide sequence ID" value="NZ_WWEO01000045.1"/>
</dbReference>
<evidence type="ECO:0000259" key="3">
    <source>
        <dbReference type="Pfam" id="PF07715"/>
    </source>
</evidence>
<dbReference type="Gene3D" id="2.60.40.1120">
    <property type="entry name" value="Carboxypeptidase-like, regulatory domain"/>
    <property type="match status" value="1"/>
</dbReference>
<dbReference type="NCBIfam" id="TIGR04056">
    <property type="entry name" value="OMP_RagA_SusC"/>
    <property type="match status" value="1"/>
</dbReference>
<keyword evidence="2" id="KW-0472">Membrane</keyword>
<proteinExistence type="inferred from homology"/>
<keyword evidence="2" id="KW-0813">Transport</keyword>
<dbReference type="NCBIfam" id="TIGR04057">
    <property type="entry name" value="SusC_RagA_signa"/>
    <property type="match status" value="1"/>
</dbReference>
<sequence length="1069" mass="115979">MRKILLGESSPPGEKRRLYGLLLVSALMLGGVSVQAASLKAAPPKANLQQDMTVTGVVTDEQGAPLPGVTVTVKGVSKGTTTDAKGHYSIHLATGEKTLVFNMVGYTIREMEVPANGILNVQIAAETKSLNEVVVVGYGTQKKATLTGSISQVKGAELVKSPQPNLSNALAGRMSGVVVNNRSGEPGYDGSSITVRGLATTGSNDVLVVVDGIPGQIGGLERLDPNDIESLSVLKDASAAIYGNRAANGVILVTTKRGKTGKPTINYSFNQGFNSPTRLPKMADAPTYAQIMNEIDYDSNPNGGLNQAYTAAQIQKFGDGSDPLNYPNTDWEKTVLKGHSVQNQQNLSITGGSDDVKYYVSLGTLYQDGLYKDGATKYHQYNFRSNIDANVTKRLKVGLSLSGRQEDRVYPEIGAGDIFRSIYRAKPTVNAFYPNGLPTTGIENNNPALQVTDIGGTNNNPKSVFNGILKASYAIPGVDGLSLDGFFSVDKSFLFDKNFSKPYTEYNYDPTSQVYNPVTVGGNNNNPFLFEGQDNQSLITSNIKLNYDHKFGAHSIAAFVGYEQSQNHLEHFDATRYNFLSSQLPELSQGGTAATDYLNSGYSSNYNRRSVISRLAYNYNEKYLFEGQLRADGSSIFPPGKQWGYFPSASVGWVVSKENWFANTVKFIDNLKLRASYGSLGNDNVNGFQYFDNYVLVSGGFVSSVPGSGSNVIQPNVNLVKLANPDITWEVAKKLDIGINMNFLKNFNLEAIYFQQKRSDILAARNASIPGTSGIVNPYGSDPLVPSENIGKVNSNGFEATLGYSHSGSEFFWGVSGNITYAKSKIIFIDEAAGALPYQSQTGHPLNTYLLYNSIGIFRTQADLDKYPHVTGAKLGDVIFEDYNGDGKITADDQTRTKYGNIPEITYGLNMNAGYKNFDLSVLFAGQTDVSQYVLPESGSIGNFYSSWADNRYSPTNPNGSYPRVTDRASSAISGGLYPNTFWLNNASFLRLKNVQLGYNFKGSFLSKIKISGLRLYASAFNLFTITKVKDYDPEGTNGSGQSYPNGQNGSGQFYPQQRIISIGANVKF</sequence>
<feature type="domain" description="TonB-dependent receptor plug" evidence="3">
    <location>
        <begin position="143"/>
        <end position="250"/>
    </location>
</feature>
<dbReference type="InterPro" id="IPR039426">
    <property type="entry name" value="TonB-dep_rcpt-like"/>
</dbReference>
<keyword evidence="5" id="KW-1185">Reference proteome</keyword>
<dbReference type="InterPro" id="IPR008969">
    <property type="entry name" value="CarboxyPept-like_regulatory"/>
</dbReference>
<gene>
    <name evidence="4" type="ORF">GSY63_23955</name>
</gene>
<keyword evidence="2" id="KW-0998">Cell outer membrane</keyword>
<comment type="similarity">
    <text evidence="2">Belongs to the TonB-dependent receptor family.</text>
</comment>
<dbReference type="Pfam" id="PF13715">
    <property type="entry name" value="CarbopepD_reg_2"/>
    <property type="match status" value="1"/>
</dbReference>
<dbReference type="InterPro" id="IPR012910">
    <property type="entry name" value="Plug_dom"/>
</dbReference>
<dbReference type="Pfam" id="PF07715">
    <property type="entry name" value="Plug"/>
    <property type="match status" value="1"/>
</dbReference>
<dbReference type="SUPFAM" id="SSF49464">
    <property type="entry name" value="Carboxypeptidase regulatory domain-like"/>
    <property type="match status" value="1"/>
</dbReference>
<dbReference type="Proteomes" id="UP000638732">
    <property type="component" value="Unassembled WGS sequence"/>
</dbReference>
<organism evidence="4 5">
    <name type="scientific">Mucilaginibacter agri</name>
    <dbReference type="NCBI Taxonomy" id="2695265"/>
    <lineage>
        <taxon>Bacteria</taxon>
        <taxon>Pseudomonadati</taxon>
        <taxon>Bacteroidota</taxon>
        <taxon>Sphingobacteriia</taxon>
        <taxon>Sphingobacteriales</taxon>
        <taxon>Sphingobacteriaceae</taxon>
        <taxon>Mucilaginibacter</taxon>
    </lineage>
</organism>
<comment type="subcellular location">
    <subcellularLocation>
        <location evidence="2">Cell outer membrane</location>
        <topology evidence="2">Multi-pass membrane protein</topology>
    </subcellularLocation>
</comment>
<reference evidence="4" key="2">
    <citation type="submission" date="2020-10" db="EMBL/GenBank/DDBJ databases">
        <title>Mucilaginibacter sp. nov., isolated from soil.</title>
        <authorList>
            <person name="Jeon C.O."/>
        </authorList>
    </citation>
    <scope>NUCLEOTIDE SEQUENCE</scope>
    <source>
        <strain evidence="4">R11</strain>
    </source>
</reference>
<dbReference type="AlphaFoldDB" id="A0A965ZMR8"/>
<dbReference type="PANTHER" id="PTHR30069">
    <property type="entry name" value="TONB-DEPENDENT OUTER MEMBRANE RECEPTOR"/>
    <property type="match status" value="1"/>
</dbReference>
<dbReference type="GO" id="GO:0044718">
    <property type="term" value="P:siderophore transmembrane transport"/>
    <property type="evidence" value="ECO:0007669"/>
    <property type="project" value="TreeGrafter"/>
</dbReference>
<evidence type="ECO:0000313" key="5">
    <source>
        <dbReference type="Proteomes" id="UP000638732"/>
    </source>
</evidence>
<dbReference type="GO" id="GO:0009279">
    <property type="term" value="C:cell outer membrane"/>
    <property type="evidence" value="ECO:0007669"/>
    <property type="project" value="UniProtKB-SubCell"/>
</dbReference>
<protein>
    <submittedName>
        <fullName evidence="4">SusC/RagA family TonB-linked outer membrane protein</fullName>
    </submittedName>
</protein>
<dbReference type="Gene3D" id="2.170.130.10">
    <property type="entry name" value="TonB-dependent receptor, plug domain"/>
    <property type="match status" value="1"/>
</dbReference>
<dbReference type="GO" id="GO:0015344">
    <property type="term" value="F:siderophore uptake transmembrane transporter activity"/>
    <property type="evidence" value="ECO:0007669"/>
    <property type="project" value="TreeGrafter"/>
</dbReference>
<reference evidence="4" key="1">
    <citation type="submission" date="2020-01" db="EMBL/GenBank/DDBJ databases">
        <authorList>
            <person name="Seo Y.L."/>
        </authorList>
    </citation>
    <scope>NUCLEOTIDE SEQUENCE</scope>
    <source>
        <strain evidence="4">R11</strain>
    </source>
</reference>
<dbReference type="InterPro" id="IPR023997">
    <property type="entry name" value="TonB-dep_OMP_SusC/RagA_CS"/>
</dbReference>
<comment type="caution">
    <text evidence="4">The sequence shown here is derived from an EMBL/GenBank/DDBJ whole genome shotgun (WGS) entry which is preliminary data.</text>
</comment>
<evidence type="ECO:0000256" key="2">
    <source>
        <dbReference type="PROSITE-ProRule" id="PRU01360"/>
    </source>
</evidence>
<dbReference type="EMBL" id="WWEO01000045">
    <property type="protein sequence ID" value="NCD72441.1"/>
    <property type="molecule type" value="Genomic_DNA"/>
</dbReference>
<evidence type="ECO:0000313" key="4">
    <source>
        <dbReference type="EMBL" id="NCD72441.1"/>
    </source>
</evidence>
<dbReference type="InterPro" id="IPR023996">
    <property type="entry name" value="TonB-dep_OMP_SusC/RagA"/>
</dbReference>
<keyword evidence="1" id="KW-0732">Signal</keyword>
<evidence type="ECO:0000256" key="1">
    <source>
        <dbReference type="ARBA" id="ARBA00022729"/>
    </source>
</evidence>
<accession>A0A965ZMR8</accession>
<dbReference type="PANTHER" id="PTHR30069:SF29">
    <property type="entry name" value="HEMOGLOBIN AND HEMOGLOBIN-HAPTOGLOBIN-BINDING PROTEIN 1-RELATED"/>
    <property type="match status" value="1"/>
</dbReference>
<keyword evidence="2" id="KW-1134">Transmembrane beta strand</keyword>
<dbReference type="PROSITE" id="PS52016">
    <property type="entry name" value="TONB_DEPENDENT_REC_3"/>
    <property type="match status" value="1"/>
</dbReference>
<dbReference type="FunFam" id="2.170.130.10:FF:000003">
    <property type="entry name" value="SusC/RagA family TonB-linked outer membrane protein"/>
    <property type="match status" value="1"/>
</dbReference>
<keyword evidence="2" id="KW-0812">Transmembrane</keyword>
<dbReference type="InterPro" id="IPR037066">
    <property type="entry name" value="Plug_dom_sf"/>
</dbReference>
<name>A0A965ZMR8_9SPHI</name>